<reference evidence="2 3" key="1">
    <citation type="submission" date="2024-02" db="EMBL/GenBank/DDBJ databases">
        <title>First draft genome assembly of two strains of Seiridium cardinale.</title>
        <authorList>
            <person name="Emiliani G."/>
            <person name="Scali E."/>
        </authorList>
    </citation>
    <scope>NUCLEOTIDE SEQUENCE [LARGE SCALE GENOMIC DNA]</scope>
    <source>
        <strain evidence="2 3">BM-138-000479</strain>
    </source>
</reference>
<comment type="caution">
    <text evidence="2">The sequence shown here is derived from an EMBL/GenBank/DDBJ whole genome shotgun (WGS) entry which is preliminary data.</text>
</comment>
<feature type="chain" id="PRO_5045909966" evidence="1">
    <location>
        <begin position="17"/>
        <end position="154"/>
    </location>
</feature>
<accession>A0ABR2XFY0</accession>
<sequence length="154" mass="16985">MLFAWCLYGLANEVQGLGSPWVPQQQEQQPFSGFQQGVAGFDPCDQEPIQWGFMASGKSLSGRDAGSFQGGDASRQTLWMGELAGWMDEQFVRSIFLSSMEESCRAKVAWELVLEKITWLWLTIAHCHASPLHLTASILSLAVMPGVTVQTTCL</sequence>
<gene>
    <name evidence="2" type="ORF">SCAR479_10583</name>
</gene>
<feature type="signal peptide" evidence="1">
    <location>
        <begin position="1"/>
        <end position="16"/>
    </location>
</feature>
<keyword evidence="1" id="KW-0732">Signal</keyword>
<evidence type="ECO:0000256" key="1">
    <source>
        <dbReference type="SAM" id="SignalP"/>
    </source>
</evidence>
<name>A0ABR2XFY0_9PEZI</name>
<dbReference type="Proteomes" id="UP001465668">
    <property type="component" value="Unassembled WGS sequence"/>
</dbReference>
<evidence type="ECO:0000313" key="2">
    <source>
        <dbReference type="EMBL" id="KAK9772713.1"/>
    </source>
</evidence>
<proteinExistence type="predicted"/>
<protein>
    <submittedName>
        <fullName evidence="2">Uncharacterized protein</fullName>
    </submittedName>
</protein>
<organism evidence="2 3">
    <name type="scientific">Seiridium cardinale</name>
    <dbReference type="NCBI Taxonomy" id="138064"/>
    <lineage>
        <taxon>Eukaryota</taxon>
        <taxon>Fungi</taxon>
        <taxon>Dikarya</taxon>
        <taxon>Ascomycota</taxon>
        <taxon>Pezizomycotina</taxon>
        <taxon>Sordariomycetes</taxon>
        <taxon>Xylariomycetidae</taxon>
        <taxon>Amphisphaeriales</taxon>
        <taxon>Sporocadaceae</taxon>
        <taxon>Seiridium</taxon>
    </lineage>
</organism>
<evidence type="ECO:0000313" key="3">
    <source>
        <dbReference type="Proteomes" id="UP001465668"/>
    </source>
</evidence>
<dbReference type="EMBL" id="JARVKM010000058">
    <property type="protein sequence ID" value="KAK9772713.1"/>
    <property type="molecule type" value="Genomic_DNA"/>
</dbReference>
<keyword evidence="3" id="KW-1185">Reference proteome</keyword>